<sequence>MNRLGRAAARALLLTLIPACAAAQPVRSTLSDPVDSVMQMSAASLMPTLRGRWLYADDGSRVGQVREVRVSEAGNTLVAIVARRRWLGGGDIAIPVPTLRQDGATLTVSGSTRTIRALPPR</sequence>
<feature type="signal peptide" evidence="1">
    <location>
        <begin position="1"/>
        <end position="21"/>
    </location>
</feature>
<organism evidence="3 4">
    <name type="scientific">Methylobacterium symbioticum</name>
    <dbReference type="NCBI Taxonomy" id="2584084"/>
    <lineage>
        <taxon>Bacteria</taxon>
        <taxon>Pseudomonadati</taxon>
        <taxon>Pseudomonadota</taxon>
        <taxon>Alphaproteobacteria</taxon>
        <taxon>Hyphomicrobiales</taxon>
        <taxon>Methylobacteriaceae</taxon>
        <taxon>Methylobacterium</taxon>
    </lineage>
</organism>
<evidence type="ECO:0000259" key="2">
    <source>
        <dbReference type="Pfam" id="PF05239"/>
    </source>
</evidence>
<dbReference type="Proteomes" id="UP000410984">
    <property type="component" value="Unassembled WGS sequence"/>
</dbReference>
<evidence type="ECO:0000313" key="3">
    <source>
        <dbReference type="EMBL" id="VUD73918.1"/>
    </source>
</evidence>
<proteinExistence type="predicted"/>
<dbReference type="InterPro" id="IPR011033">
    <property type="entry name" value="PRC_barrel-like_sf"/>
</dbReference>
<gene>
    <name evidence="3" type="ORF">MET9862_04540</name>
</gene>
<evidence type="ECO:0000256" key="1">
    <source>
        <dbReference type="SAM" id="SignalP"/>
    </source>
</evidence>
<evidence type="ECO:0000313" key="4">
    <source>
        <dbReference type="Proteomes" id="UP000410984"/>
    </source>
</evidence>
<reference evidence="3 4" key="1">
    <citation type="submission" date="2019-06" db="EMBL/GenBank/DDBJ databases">
        <authorList>
            <person name="Rodrigo-Torres L."/>
            <person name="Arahal R. D."/>
            <person name="Lucena T."/>
        </authorList>
    </citation>
    <scope>NUCLEOTIDE SEQUENCE [LARGE SCALE GENOMIC DNA]</scope>
    <source>
        <strain evidence="3 4">SB0023/3</strain>
    </source>
</reference>
<name>A0A509EID0_9HYPH</name>
<accession>A0A509EID0</accession>
<dbReference type="EMBL" id="CABFPH010000092">
    <property type="protein sequence ID" value="VUD73918.1"/>
    <property type="molecule type" value="Genomic_DNA"/>
</dbReference>
<dbReference type="InterPro" id="IPR027275">
    <property type="entry name" value="PRC-brl_dom"/>
</dbReference>
<dbReference type="SUPFAM" id="SSF50346">
    <property type="entry name" value="PRC-barrel domain"/>
    <property type="match status" value="1"/>
</dbReference>
<dbReference type="OrthoDB" id="7998847at2"/>
<feature type="chain" id="PRO_5021500853" description="PRC-barrel domain-containing protein" evidence="1">
    <location>
        <begin position="22"/>
        <end position="121"/>
    </location>
</feature>
<keyword evidence="4" id="KW-1185">Reference proteome</keyword>
<dbReference type="AlphaFoldDB" id="A0A509EID0"/>
<feature type="domain" description="PRC-barrel" evidence="2">
    <location>
        <begin position="48"/>
        <end position="102"/>
    </location>
</feature>
<dbReference type="Pfam" id="PF05239">
    <property type="entry name" value="PRC"/>
    <property type="match status" value="1"/>
</dbReference>
<keyword evidence="1" id="KW-0732">Signal</keyword>
<protein>
    <recommendedName>
        <fullName evidence="2">PRC-barrel domain-containing protein</fullName>
    </recommendedName>
</protein>
<dbReference type="RefSeq" id="WP_142585112.1">
    <property type="nucleotide sequence ID" value="NZ_CABFPH010000092.1"/>
</dbReference>